<name>K2RSS3_MACPH</name>
<reference evidence="3 4" key="1">
    <citation type="journal article" date="2012" name="BMC Genomics">
        <title>Tools to kill: Genome of one of the most destructive plant pathogenic fungi Macrophomina phaseolina.</title>
        <authorList>
            <person name="Islam M.S."/>
            <person name="Haque M.S."/>
            <person name="Islam M.M."/>
            <person name="Emdad E.M."/>
            <person name="Halim A."/>
            <person name="Hossen Q.M.M."/>
            <person name="Hossain M.Z."/>
            <person name="Ahmed B."/>
            <person name="Rahim S."/>
            <person name="Rahman M.S."/>
            <person name="Alam M.M."/>
            <person name="Hou S."/>
            <person name="Wan X."/>
            <person name="Saito J.A."/>
            <person name="Alam M."/>
        </authorList>
    </citation>
    <scope>NUCLEOTIDE SEQUENCE [LARGE SCALE GENOMIC DNA]</scope>
    <source>
        <strain evidence="3 4">MS6</strain>
    </source>
</reference>
<sequence>MRLNHALWILLNPVLCWACHGLPRLLLGASRFSIFSSIFSYSIHSPPIVRFTSGLTRCLSAPGLNGSCLPRSLLSLHVRCTVHWPSRCPSLSLSSSHLPRCRIRSPPNPRRSPMTTSPQGYHASQIHPCAHLLTSHALPAPAKEAPPREDQGAAETTQVIVNAREDLERSQCSDLLATRRRSRGWLPDSARSARMGPGSLRLCWHNGHGRWVDRSSMAIADRRWQRRRSHGR</sequence>
<dbReference type="Proteomes" id="UP000007129">
    <property type="component" value="Unassembled WGS sequence"/>
</dbReference>
<protein>
    <recommendedName>
        <fullName evidence="5">Secreted protein</fullName>
    </recommendedName>
</protein>
<organism evidence="3 4">
    <name type="scientific">Macrophomina phaseolina (strain MS6)</name>
    <name type="common">Charcoal rot fungus</name>
    <dbReference type="NCBI Taxonomy" id="1126212"/>
    <lineage>
        <taxon>Eukaryota</taxon>
        <taxon>Fungi</taxon>
        <taxon>Dikarya</taxon>
        <taxon>Ascomycota</taxon>
        <taxon>Pezizomycotina</taxon>
        <taxon>Dothideomycetes</taxon>
        <taxon>Dothideomycetes incertae sedis</taxon>
        <taxon>Botryosphaeriales</taxon>
        <taxon>Botryosphaeriaceae</taxon>
        <taxon>Macrophomina</taxon>
    </lineage>
</organism>
<evidence type="ECO:0000313" key="3">
    <source>
        <dbReference type="EMBL" id="EKG15782.1"/>
    </source>
</evidence>
<dbReference type="VEuPathDB" id="FungiDB:MPH_06985"/>
<feature type="region of interest" description="Disordered" evidence="1">
    <location>
        <begin position="101"/>
        <end position="121"/>
    </location>
</feature>
<dbReference type="EMBL" id="AHHD01000292">
    <property type="protein sequence ID" value="EKG15782.1"/>
    <property type="molecule type" value="Genomic_DNA"/>
</dbReference>
<evidence type="ECO:0000256" key="2">
    <source>
        <dbReference type="SAM" id="SignalP"/>
    </source>
</evidence>
<feature type="signal peptide" evidence="2">
    <location>
        <begin position="1"/>
        <end position="18"/>
    </location>
</feature>
<feature type="chain" id="PRO_5003866972" description="Secreted protein" evidence="2">
    <location>
        <begin position="19"/>
        <end position="232"/>
    </location>
</feature>
<proteinExistence type="predicted"/>
<comment type="caution">
    <text evidence="3">The sequence shown here is derived from an EMBL/GenBank/DDBJ whole genome shotgun (WGS) entry which is preliminary data.</text>
</comment>
<evidence type="ECO:0000313" key="4">
    <source>
        <dbReference type="Proteomes" id="UP000007129"/>
    </source>
</evidence>
<dbReference type="AlphaFoldDB" id="K2RSS3"/>
<keyword evidence="2" id="KW-0732">Signal</keyword>
<gene>
    <name evidence="3" type="ORF">MPH_06985</name>
</gene>
<dbReference type="HOGENOM" id="CLU_1195067_0_0_1"/>
<evidence type="ECO:0000256" key="1">
    <source>
        <dbReference type="SAM" id="MobiDB-lite"/>
    </source>
</evidence>
<evidence type="ECO:0008006" key="5">
    <source>
        <dbReference type="Google" id="ProtNLM"/>
    </source>
</evidence>
<dbReference type="InParanoid" id="K2RSS3"/>
<accession>K2RSS3</accession>